<evidence type="ECO:0000313" key="5">
    <source>
        <dbReference type="WBParaSite" id="maker-unitig_41331-snap-gene-0.1-mRNA-1"/>
    </source>
</evidence>
<dbReference type="GO" id="GO:0005737">
    <property type="term" value="C:cytoplasm"/>
    <property type="evidence" value="ECO:0007669"/>
    <property type="project" value="TreeGrafter"/>
</dbReference>
<evidence type="ECO:0000256" key="2">
    <source>
        <dbReference type="RuleBase" id="RU361268"/>
    </source>
</evidence>
<evidence type="ECO:0000313" key="4">
    <source>
        <dbReference type="Proteomes" id="UP000095280"/>
    </source>
</evidence>
<reference evidence="5" key="1">
    <citation type="submission" date="2016-11" db="UniProtKB">
        <authorList>
            <consortium name="WormBaseParasite"/>
        </authorList>
    </citation>
    <scope>IDENTIFICATION</scope>
</reference>
<dbReference type="InterPro" id="IPR016149">
    <property type="entry name" value="Casein_kin_II_reg-sub_N"/>
</dbReference>
<dbReference type="Proteomes" id="UP000095280">
    <property type="component" value="Unplaced"/>
</dbReference>
<dbReference type="Pfam" id="PF01214">
    <property type="entry name" value="CK_II_beta"/>
    <property type="match status" value="1"/>
</dbReference>
<dbReference type="GO" id="GO:0019887">
    <property type="term" value="F:protein kinase regulator activity"/>
    <property type="evidence" value="ECO:0007669"/>
    <property type="project" value="InterPro"/>
</dbReference>
<dbReference type="Gene3D" id="2.20.25.20">
    <property type="match status" value="1"/>
</dbReference>
<feature type="compositionally biased region" description="Polar residues" evidence="3">
    <location>
        <begin position="415"/>
        <end position="431"/>
    </location>
</feature>
<comment type="subunit">
    <text evidence="2">Tetramer of two alpha and two beta subunits.</text>
</comment>
<dbReference type="PRINTS" id="PR00472">
    <property type="entry name" value="CASNKINASEII"/>
</dbReference>
<organism evidence="4 5">
    <name type="scientific">Macrostomum lignano</name>
    <dbReference type="NCBI Taxonomy" id="282301"/>
    <lineage>
        <taxon>Eukaryota</taxon>
        <taxon>Metazoa</taxon>
        <taxon>Spiralia</taxon>
        <taxon>Lophotrochozoa</taxon>
        <taxon>Platyhelminthes</taxon>
        <taxon>Rhabditophora</taxon>
        <taxon>Macrostomorpha</taxon>
        <taxon>Macrostomida</taxon>
        <taxon>Macrostomidae</taxon>
        <taxon>Macrostomum</taxon>
    </lineage>
</organism>
<dbReference type="PANTHER" id="PTHR11740:SF0">
    <property type="entry name" value="CASEIN KINASE II SUBUNIT BETA"/>
    <property type="match status" value="1"/>
</dbReference>
<evidence type="ECO:0000256" key="1">
    <source>
        <dbReference type="ARBA" id="ARBA00006941"/>
    </source>
</evidence>
<dbReference type="InterPro" id="IPR000704">
    <property type="entry name" value="Casein_kinase_II_reg-sub"/>
</dbReference>
<dbReference type="PANTHER" id="PTHR11740">
    <property type="entry name" value="CASEIN KINASE II SUBUNIT BETA"/>
    <property type="match status" value="1"/>
</dbReference>
<comment type="similarity">
    <text evidence="1 2">Belongs to the casein kinase 2 subunit beta family.</text>
</comment>
<dbReference type="SUPFAM" id="SSF57798">
    <property type="entry name" value="Casein kinase II beta subunit"/>
    <property type="match status" value="1"/>
</dbReference>
<name>A0A1I8FNG9_9PLAT</name>
<keyword evidence="4" id="KW-1185">Reference proteome</keyword>
<dbReference type="SMART" id="SM01085">
    <property type="entry name" value="CK_II_beta"/>
    <property type="match status" value="1"/>
</dbReference>
<dbReference type="GO" id="GO:0005956">
    <property type="term" value="C:protein kinase CK2 complex"/>
    <property type="evidence" value="ECO:0007669"/>
    <property type="project" value="UniProtKB-UniRule"/>
</dbReference>
<accession>A0A1I8FNG9</accession>
<sequence length="566" mass="59901">AAANWIAEFCDRPGNEFFCKTRTTSGTAFNLTGLGTAVPNYHRAMKLLLDGPEQLDLASDDPQAGDSAAECRAAVRLDSRALHHVRPGHPQMVAKWMLGHFGVCRRVFCRKNSGFSCLSDIPGGGHGKGVLPPLHGGVRPQLSRHLHVDGAYFGTGFPHLLFLSIRNAGPSRQPISFAPSLYGFKIHPLAYQLQQAAAAGRQRQHRATPASAPAATPGRQPKYRIASVGHGCPACSKSTSACKSQRRAAQDAPPCRGGNRCSVLDNWLCGVAQAYANQRRLDCETKALQASVTTFARQTGQWIKLVEDLNSALKRWETLRLGPEHGEDMRIVSAAALQNWLLRPRPRTAPAAADLRLSPPPIFEARKLSPLWPQPPQLPRVSRDPLSSLHPRRATVAGCRRQQPCSRQRPRRQTTESPTSTASENDSKTDCTTWRPTVLRFADCGFSGLSGAAAAAAAFSESASAAGSAETSTQSVASAVRIAASVTRAGGPGEPLPAAAPLPAATSAATFGAAPAAGLSGTRLGWQLWSVPGLSCRALCCLALLLLLHHSAALPLAAASASAAGA</sequence>
<dbReference type="Pfam" id="PF06320">
    <property type="entry name" value="GCN5L1"/>
    <property type="match status" value="1"/>
</dbReference>
<dbReference type="AlphaFoldDB" id="A0A1I8FNG9"/>
<feature type="compositionally biased region" description="Low complexity" evidence="3">
    <location>
        <begin position="200"/>
        <end position="217"/>
    </location>
</feature>
<dbReference type="InterPro" id="IPR035991">
    <property type="entry name" value="Casein_kinase_II_beta-like"/>
</dbReference>
<protein>
    <recommendedName>
        <fullName evidence="2">Casein kinase II subunit beta</fullName>
        <shortName evidence="2">CK II beta</shortName>
    </recommendedName>
</protein>
<proteinExistence type="inferred from homology"/>
<feature type="region of interest" description="Disordered" evidence="3">
    <location>
        <begin position="366"/>
        <end position="431"/>
    </location>
</feature>
<evidence type="ECO:0000256" key="3">
    <source>
        <dbReference type="SAM" id="MobiDB-lite"/>
    </source>
</evidence>
<dbReference type="Gene3D" id="1.10.1820.10">
    <property type="entry name" value="protein kinase ck2 holoenzyme, chain C, domain 1"/>
    <property type="match status" value="1"/>
</dbReference>
<dbReference type="WBParaSite" id="maker-unitig_41331-snap-gene-0.1-mRNA-1">
    <property type="protein sequence ID" value="maker-unitig_41331-snap-gene-0.1-mRNA-1"/>
    <property type="gene ID" value="maker-unitig_41331-snap-gene-0.1"/>
</dbReference>
<feature type="region of interest" description="Disordered" evidence="3">
    <location>
        <begin position="200"/>
        <end position="220"/>
    </location>
</feature>